<sequence>MVILPRSPWDNLFSGLIYELSESAIKLNPAGVSSIYQKLFVIPSVQAKESNSKKLRSQRMKKFRNLLEYFGIANSDSFRNFVISYINVIVLHWAYGDDTCFGEFTTKDSNFLSILKPT</sequence>
<accession>A0A0A9FLP0</accession>
<proteinExistence type="predicted"/>
<dbReference type="AlphaFoldDB" id="A0A0A9FLP0"/>
<dbReference type="EMBL" id="GBRH01184634">
    <property type="protein sequence ID" value="JAE13262.1"/>
    <property type="molecule type" value="Transcribed_RNA"/>
</dbReference>
<reference evidence="1" key="1">
    <citation type="submission" date="2014-09" db="EMBL/GenBank/DDBJ databases">
        <authorList>
            <person name="Magalhaes I.L.F."/>
            <person name="Oliveira U."/>
            <person name="Santos F.R."/>
            <person name="Vidigal T.H.D.A."/>
            <person name="Brescovit A.D."/>
            <person name="Santos A.J."/>
        </authorList>
    </citation>
    <scope>NUCLEOTIDE SEQUENCE</scope>
    <source>
        <tissue evidence="1">Shoot tissue taken approximately 20 cm above the soil surface</tissue>
    </source>
</reference>
<reference evidence="1" key="2">
    <citation type="journal article" date="2015" name="Data Brief">
        <title>Shoot transcriptome of the giant reed, Arundo donax.</title>
        <authorList>
            <person name="Barrero R.A."/>
            <person name="Guerrero F.D."/>
            <person name="Moolhuijzen P."/>
            <person name="Goolsby J.A."/>
            <person name="Tidwell J."/>
            <person name="Bellgard S.E."/>
            <person name="Bellgard M.I."/>
        </authorList>
    </citation>
    <scope>NUCLEOTIDE SEQUENCE</scope>
    <source>
        <tissue evidence="1">Shoot tissue taken approximately 20 cm above the soil surface</tissue>
    </source>
</reference>
<protein>
    <submittedName>
        <fullName evidence="1">Uncharacterized protein</fullName>
    </submittedName>
</protein>
<evidence type="ECO:0000313" key="1">
    <source>
        <dbReference type="EMBL" id="JAE13262.1"/>
    </source>
</evidence>
<name>A0A0A9FLP0_ARUDO</name>
<organism evidence="1">
    <name type="scientific">Arundo donax</name>
    <name type="common">Giant reed</name>
    <name type="synonym">Donax arundinaceus</name>
    <dbReference type="NCBI Taxonomy" id="35708"/>
    <lineage>
        <taxon>Eukaryota</taxon>
        <taxon>Viridiplantae</taxon>
        <taxon>Streptophyta</taxon>
        <taxon>Embryophyta</taxon>
        <taxon>Tracheophyta</taxon>
        <taxon>Spermatophyta</taxon>
        <taxon>Magnoliopsida</taxon>
        <taxon>Liliopsida</taxon>
        <taxon>Poales</taxon>
        <taxon>Poaceae</taxon>
        <taxon>PACMAD clade</taxon>
        <taxon>Arundinoideae</taxon>
        <taxon>Arundineae</taxon>
        <taxon>Arundo</taxon>
    </lineage>
</organism>